<dbReference type="RefSeq" id="WP_256538795.1">
    <property type="nucleotide sequence ID" value="NZ_JANHOH010000002.1"/>
</dbReference>
<accession>A0ABT1T243</accession>
<name>A0ABT1T243_9SPHI</name>
<dbReference type="Proteomes" id="UP001204376">
    <property type="component" value="Unassembled WGS sequence"/>
</dbReference>
<reference evidence="1 2" key="1">
    <citation type="submission" date="2022-07" db="EMBL/GenBank/DDBJ databases">
        <title>Mucilaginibacter sp. JC4.</title>
        <authorList>
            <person name="Le V."/>
            <person name="Ko S.-R."/>
            <person name="Ahn C.-Y."/>
            <person name="Oh H.-M."/>
        </authorList>
    </citation>
    <scope>NUCLEOTIDE SEQUENCE [LARGE SCALE GENOMIC DNA]</scope>
    <source>
        <strain evidence="1 2">JC4</strain>
    </source>
</reference>
<dbReference type="InterPro" id="IPR017642">
    <property type="entry name" value="DNA_S_mod_DndB"/>
</dbReference>
<sequence>MGFIPQIEIDLLKGKLSTDLSALGKIYKSKKKKHQSMSVDHSLVDDFITKGWEVEKTLATKTVIKKDKTHSRQFEDDIWCQFYELGYRNLNYDETFCLPFSSDVSDKKQIDIIAIDKETVFLVECKSSEKLKKAPSYKDIFESLGLRLDGFRKVIEQAFGKGLKVKYIFATRNLRLDIEDADFARLSKTGSFYYNDNTYDYINSLIKNYKGASRYQFLGLLFKNEIINLEKIEIPAVEGEMGGRKYYMFSIEPGLLLKMGYVLHRTKANEAEFPTYQRLLVPSRLPVITKYINGGGYFPNAIILNFSPKKHAISFEPSSRTISSISRFGTLKIPNAYGIAYVIDGQHRLYGYADSDYKDSNTIPVVAFNDLSTIEQLEIFMDINQNQKAVSPSLRLDLEEDLFWDSDRADSRLKALRSSIIKGLTNSQSGSLFNKISVGEDSYLLTFKPFYNALTSSGLLPSAKGNKYTEGTTIASIYNVNNHNHNDEMIRSKTKIVQFITLCYDFVEEKYSEIFERPNYFILSNRGSFAYIALLGSLNSFVTEKGLVNYNTSSKDRFTEIEKYLKALLDYIKIIPKEEEKNQLSLLGSTADTKWLRFFQTIVNSHFPDYEPAELVLWKEMHDEQLQDEGRKYGVTIEKHMKRIVLEKIQYLYKEDWELEINSIKRECLKRAEEENEKNYKDGLKKKNVQWTEMFNINDYKWIIEKYWTKVPEIDAEKAGFKTFEHDFAINAGFGFHSKPEKLKWISFFNSYRNLWAHEGTKEKRLNRDEVQFLEMIHSHFENKSTKKLT</sequence>
<organism evidence="1 2">
    <name type="scientific">Mucilaginibacter aquariorum</name>
    <dbReference type="NCBI Taxonomy" id="2967225"/>
    <lineage>
        <taxon>Bacteria</taxon>
        <taxon>Pseudomonadati</taxon>
        <taxon>Bacteroidota</taxon>
        <taxon>Sphingobacteriia</taxon>
        <taxon>Sphingobacteriales</taxon>
        <taxon>Sphingobacteriaceae</taxon>
        <taxon>Mucilaginibacter</taxon>
    </lineage>
</organism>
<dbReference type="InterPro" id="IPR011856">
    <property type="entry name" value="tRNA_endonuc-like_dom_sf"/>
</dbReference>
<dbReference type="CDD" id="cd16413">
    <property type="entry name" value="DGQHR_domain"/>
    <property type="match status" value="1"/>
</dbReference>
<dbReference type="Gene3D" id="3.40.1350.10">
    <property type="match status" value="1"/>
</dbReference>
<comment type="caution">
    <text evidence="1">The sequence shown here is derived from an EMBL/GenBank/DDBJ whole genome shotgun (WGS) entry which is preliminary data.</text>
</comment>
<dbReference type="Pfam" id="PF14072">
    <property type="entry name" value="DndB"/>
    <property type="match status" value="1"/>
</dbReference>
<proteinExistence type="predicted"/>
<dbReference type="EMBL" id="JANHOH010000002">
    <property type="protein sequence ID" value="MCQ6958597.1"/>
    <property type="molecule type" value="Genomic_DNA"/>
</dbReference>
<protein>
    <submittedName>
        <fullName evidence="1">DGQHR domain-containing protein</fullName>
    </submittedName>
</protein>
<evidence type="ECO:0000313" key="2">
    <source>
        <dbReference type="Proteomes" id="UP001204376"/>
    </source>
</evidence>
<evidence type="ECO:0000313" key="1">
    <source>
        <dbReference type="EMBL" id="MCQ6958597.1"/>
    </source>
</evidence>
<dbReference type="NCBIfam" id="TIGR03187">
    <property type="entry name" value="DGQHR"/>
    <property type="match status" value="1"/>
</dbReference>
<dbReference type="InterPro" id="IPR017601">
    <property type="entry name" value="DGQHR-contain_dom"/>
</dbReference>
<keyword evidence="2" id="KW-1185">Reference proteome</keyword>
<gene>
    <name evidence="1" type="ORF">NPE20_11525</name>
</gene>